<dbReference type="EMBL" id="CP073078">
    <property type="protein sequence ID" value="QUD89283.1"/>
    <property type="molecule type" value="Genomic_DNA"/>
</dbReference>
<dbReference type="InterPro" id="IPR015943">
    <property type="entry name" value="WD40/YVTN_repeat-like_dom_sf"/>
</dbReference>
<evidence type="ECO:0000313" key="5">
    <source>
        <dbReference type="Proteomes" id="UP000676409"/>
    </source>
</evidence>
<dbReference type="SUPFAM" id="SSF110296">
    <property type="entry name" value="Oligoxyloglucan reducing end-specific cellobiohydrolase"/>
    <property type="match status" value="1"/>
</dbReference>
<evidence type="ECO:0000256" key="1">
    <source>
        <dbReference type="ARBA" id="ARBA00022737"/>
    </source>
</evidence>
<feature type="domain" description="Sortilin N-terminal" evidence="3">
    <location>
        <begin position="138"/>
        <end position="261"/>
    </location>
</feature>
<dbReference type="GO" id="GO:0010411">
    <property type="term" value="P:xyloglucan metabolic process"/>
    <property type="evidence" value="ECO:0007669"/>
    <property type="project" value="TreeGrafter"/>
</dbReference>
<feature type="signal peptide" evidence="2">
    <location>
        <begin position="1"/>
        <end position="30"/>
    </location>
</feature>
<keyword evidence="2" id="KW-0732">Signal</keyword>
<evidence type="ECO:0000313" key="4">
    <source>
        <dbReference type="EMBL" id="QUD89283.1"/>
    </source>
</evidence>
<dbReference type="InterPro" id="IPR052025">
    <property type="entry name" value="Xyloglucanase_GH74"/>
</dbReference>
<protein>
    <recommendedName>
        <fullName evidence="3">Sortilin N-terminal domain-containing protein</fullName>
    </recommendedName>
</protein>
<dbReference type="InterPro" id="IPR036278">
    <property type="entry name" value="Sialidase_sf"/>
</dbReference>
<dbReference type="Gene3D" id="2.130.10.10">
    <property type="entry name" value="YVTN repeat-like/Quinoprotein amine dehydrogenase"/>
    <property type="match status" value="4"/>
</dbReference>
<dbReference type="InterPro" id="IPR031778">
    <property type="entry name" value="Sortilin_N"/>
</dbReference>
<organism evidence="4 5">
    <name type="scientific">Phenylobacterium montanum</name>
    <dbReference type="NCBI Taxonomy" id="2823693"/>
    <lineage>
        <taxon>Bacteria</taxon>
        <taxon>Pseudomonadati</taxon>
        <taxon>Pseudomonadota</taxon>
        <taxon>Alphaproteobacteria</taxon>
        <taxon>Caulobacterales</taxon>
        <taxon>Caulobacteraceae</taxon>
        <taxon>Phenylobacterium</taxon>
    </lineage>
</organism>
<feature type="chain" id="PRO_5037033695" description="Sortilin N-terminal domain-containing protein" evidence="2">
    <location>
        <begin position="31"/>
        <end position="1056"/>
    </location>
</feature>
<reference evidence="4" key="1">
    <citation type="submission" date="2021-04" db="EMBL/GenBank/DDBJ databases">
        <title>The complete genome sequence of Caulobacter sp. S6.</title>
        <authorList>
            <person name="Tang Y."/>
            <person name="Ouyang W."/>
            <person name="Liu Q."/>
            <person name="Huang B."/>
            <person name="Guo Z."/>
            <person name="Lei P."/>
        </authorList>
    </citation>
    <scope>NUCLEOTIDE SEQUENCE</scope>
    <source>
        <strain evidence="4">S6</strain>
    </source>
</reference>
<dbReference type="Pfam" id="PF15902">
    <property type="entry name" value="Sortilin-Vps10"/>
    <property type="match status" value="1"/>
</dbReference>
<dbReference type="PANTHER" id="PTHR43739">
    <property type="entry name" value="XYLOGLUCANASE (EUROFUNG)"/>
    <property type="match status" value="1"/>
</dbReference>
<dbReference type="AlphaFoldDB" id="A0A975IVX1"/>
<name>A0A975IVX1_9CAUL</name>
<dbReference type="CDD" id="cd15482">
    <property type="entry name" value="Sialidase_non-viral"/>
    <property type="match status" value="2"/>
</dbReference>
<dbReference type="SUPFAM" id="SSF50939">
    <property type="entry name" value="Sialidases"/>
    <property type="match status" value="1"/>
</dbReference>
<sequence length="1056" mass="113165">MTAHLMCSCSRLAMPGLAALALIVAAPAFAADPAPAHGAPVDQALFKALQWRGIGPYRGGRALAVTGVPGAPDTFYFGAAAGGVWKTTDAGNSWKPIFDSQPMSSIGAIAVAPSNPEVIYVGSGEAALRGDITYGDGVYKSADGGKTWSHIGLTDSRQIGAVIVDPTNPDIVLVAAMGHAFGPNSERGVFRSTDGGKTWTKTLYKDEHTGAIDVTFDPSNPKIVYAAMWQAQRQPWNFSSGGPGSGLYRSADGGATWTELKGHGLPEGMLGRIDVSVSAADPHRIYAMIEAKDGGLYRSDDAGTSWKRISEDGRIRQRAWYFSKIYADPKSVDTVYALNTGMLKSTDGGKSFGLVSATHGDHHGLWIDPADPRRLINCNDGGASISLDGGLTWSTQDNQPTGQYYHVSVSPGWPYWIYGAQQDNSNVAIASYDDEGVITERDWFAAGGGESGFVVGDPRDPKIIYSDAENQFARYDKAKEQDQDISPWPVDNSGHPASELLHRFNWTSPLLLSPHNPDVLYAASEVVWKSTDRGNSWTIVSGDLTRNDKTKQIASGGPLTKDITSVEYYDTIFALAESSVKQGLLWAGSDDGLVHVTSDGGAHWSDVTPKDLPAWSTISMVEPSPHDSGVAYLAVDRHKLDDIKPYAYRTADGGKTWTAITAGLPDGAVVHAVREDPVRRGLLYAATEKGVFVSFDNGGLWQSLQQNLPATPVHDLAIKGDDLVAATHGRSFWVLDDLNPLRQIGPDTDRQAAVLYAPQTALRLHYPDQVDSRRPVGDNPPAGALIDYVLKAEPQGELTIDILGADGAVVRHLSSAKSDKEVQPPEWPDQIVPDDRIPAKAGMNRLVWDLRMSDPAQIPGAFYSGPTPRGPLVPPGRYQVKLSVGGQTLTAPLTVVADPRLHDADAAIRAKTDLAVATEADIDRLHKAVNAVRKTRTDLAGAKQAMAGKKSAPALIAEADRLNSALDPIEQALMQVNMKGSEANLAFPGMLNEQFASFALALEDADTAPTAQHRAMYQSLHAQLDAVLAKWQALQANDLTRFNAKLEAAANTQAGE</sequence>
<dbReference type="Proteomes" id="UP000676409">
    <property type="component" value="Chromosome"/>
</dbReference>
<keyword evidence="1" id="KW-0677">Repeat</keyword>
<keyword evidence="5" id="KW-1185">Reference proteome</keyword>
<proteinExistence type="predicted"/>
<dbReference type="RefSeq" id="WP_211939335.1">
    <property type="nucleotide sequence ID" value="NZ_CP073078.1"/>
</dbReference>
<gene>
    <name evidence="4" type="ORF">KCG34_05230</name>
</gene>
<evidence type="ECO:0000256" key="2">
    <source>
        <dbReference type="SAM" id="SignalP"/>
    </source>
</evidence>
<dbReference type="PANTHER" id="PTHR43739:SF5">
    <property type="entry name" value="EXO-ALPHA-SIALIDASE"/>
    <property type="match status" value="1"/>
</dbReference>
<dbReference type="KEGG" id="caul:KCG34_05230"/>
<accession>A0A975IVX1</accession>
<evidence type="ECO:0000259" key="3">
    <source>
        <dbReference type="Pfam" id="PF15902"/>
    </source>
</evidence>